<name>A0A2R4WZ46_9EURY</name>
<proteinExistence type="predicted"/>
<evidence type="ECO:0008006" key="3">
    <source>
        <dbReference type="Google" id="ProtNLM"/>
    </source>
</evidence>
<gene>
    <name evidence="1" type="ORF">HARCEL1_03305</name>
</gene>
<sequence>MTCARCGGPLETFELGGRRAVVCADCGYVDTAVGHEPARNGDEESWDRAIERFIEKFGDTVE</sequence>
<dbReference type="GeneID" id="36511502"/>
<dbReference type="RefSeq" id="WP_108381180.1">
    <property type="nucleotide sequence ID" value="NZ_CP028858.1"/>
</dbReference>
<evidence type="ECO:0000313" key="1">
    <source>
        <dbReference type="EMBL" id="AWB26811.1"/>
    </source>
</evidence>
<dbReference type="Proteomes" id="UP000244727">
    <property type="component" value="Chromosome"/>
</dbReference>
<reference evidence="1 2" key="1">
    <citation type="submission" date="2018-04" db="EMBL/GenBank/DDBJ databases">
        <title>Halococcoides cellulosivorans gen. nov., sp. nov., an extremely halophilic cellulose-utilizing haloarchaeon from hypersaline lakes.</title>
        <authorList>
            <person name="Sorokin D.Y."/>
            <person name="Toshchakov S.V."/>
            <person name="Samarov N.I."/>
            <person name="Korzhenkov A."/>
            <person name="Kublanov I.V."/>
        </authorList>
    </citation>
    <scope>NUCLEOTIDE SEQUENCE [LARGE SCALE GENOMIC DNA]</scope>
    <source>
        <strain evidence="1 2">HArcel1</strain>
    </source>
</reference>
<organism evidence="1 2">
    <name type="scientific">Halococcoides cellulosivorans</name>
    <dbReference type="NCBI Taxonomy" id="1679096"/>
    <lineage>
        <taxon>Archaea</taxon>
        <taxon>Methanobacteriati</taxon>
        <taxon>Methanobacteriota</taxon>
        <taxon>Stenosarchaea group</taxon>
        <taxon>Halobacteria</taxon>
        <taxon>Halobacteriales</taxon>
        <taxon>Haloarculaceae</taxon>
        <taxon>Halococcoides</taxon>
    </lineage>
</organism>
<evidence type="ECO:0000313" key="2">
    <source>
        <dbReference type="Proteomes" id="UP000244727"/>
    </source>
</evidence>
<dbReference type="KEGG" id="harc:HARCEL1_03305"/>
<dbReference type="AlphaFoldDB" id="A0A2R4WZ46"/>
<protein>
    <recommendedName>
        <fullName evidence="3">Transcription factor zinc-finger domain-containing protein</fullName>
    </recommendedName>
</protein>
<keyword evidence="2" id="KW-1185">Reference proteome</keyword>
<accession>A0A2R4WZ46</accession>
<dbReference type="EMBL" id="CP028858">
    <property type="protein sequence ID" value="AWB26811.1"/>
    <property type="molecule type" value="Genomic_DNA"/>
</dbReference>